<sequence length="169" mass="19982">MKLGKQKYFAMRILKSQNVTANYHYFCVTMQDFEKFGSKENLLPISMNHDTNGVNFISMVEAINFPFYGVQFHPEYVIYQFIESMSGIVHSDEAIAVSQYFTRFFVSEARKNNHKFKSKEEENLALIYNYNVTYTGRNNTLRPQTYYFPMNIVPNVLQKQQKMNFIDLL</sequence>
<dbReference type="SUPFAM" id="SSF52317">
    <property type="entry name" value="Class I glutamine amidotransferase-like"/>
    <property type="match status" value="1"/>
</dbReference>
<dbReference type="GO" id="GO:0034722">
    <property type="term" value="F:gamma-glutamyl-peptidase activity"/>
    <property type="evidence" value="ECO:0007669"/>
    <property type="project" value="TreeGrafter"/>
</dbReference>
<dbReference type="GO" id="GO:0005773">
    <property type="term" value="C:vacuole"/>
    <property type="evidence" value="ECO:0007669"/>
    <property type="project" value="TreeGrafter"/>
</dbReference>
<feature type="active site" description="Proton donor" evidence="1">
    <location>
        <position position="73"/>
    </location>
</feature>
<comment type="caution">
    <text evidence="3">The sequence shown here is derived from an EMBL/GenBank/DDBJ whole genome shotgun (WGS) entry which is preliminary data.</text>
</comment>
<comment type="caution">
    <text evidence="2">Lacks conserved residue(s) required for the propagation of feature annotation.</text>
</comment>
<dbReference type="PROSITE" id="PS51275">
    <property type="entry name" value="PEPTIDASE_C26_GGH"/>
    <property type="match status" value="1"/>
</dbReference>
<evidence type="ECO:0000313" key="3">
    <source>
        <dbReference type="EMBL" id="RWS20802.1"/>
    </source>
</evidence>
<dbReference type="InterPro" id="IPR029062">
    <property type="entry name" value="Class_I_gatase-like"/>
</dbReference>
<dbReference type="OrthoDB" id="64220at2759"/>
<keyword evidence="3" id="KW-0378">Hydrolase</keyword>
<evidence type="ECO:0000256" key="2">
    <source>
        <dbReference type="PROSITE-ProRule" id="PRU00607"/>
    </source>
</evidence>
<dbReference type="EMBL" id="NCKV01015423">
    <property type="protein sequence ID" value="RWS20802.1"/>
    <property type="molecule type" value="Genomic_DNA"/>
</dbReference>
<dbReference type="Proteomes" id="UP000288716">
    <property type="component" value="Unassembled WGS sequence"/>
</dbReference>
<evidence type="ECO:0000256" key="1">
    <source>
        <dbReference type="PIRSR" id="PIRSR615527-1"/>
    </source>
</evidence>
<keyword evidence="4" id="KW-1185">Reference proteome</keyword>
<name>A0A443RZT5_9ACAR</name>
<dbReference type="PANTHER" id="PTHR11315:SF0">
    <property type="entry name" value="FOLATE GAMMA-GLUTAMYL HYDROLASE"/>
    <property type="match status" value="1"/>
</dbReference>
<dbReference type="PANTHER" id="PTHR11315">
    <property type="entry name" value="PROTEASE FAMILY C26 GAMMA-GLUTAMYL HYDROLASE"/>
    <property type="match status" value="1"/>
</dbReference>
<accession>A0A443RZT5</accession>
<reference evidence="3 4" key="1">
    <citation type="journal article" date="2018" name="Gigascience">
        <title>Genomes of trombidid mites reveal novel predicted allergens and laterally-transferred genes associated with secondary metabolism.</title>
        <authorList>
            <person name="Dong X."/>
            <person name="Chaisiri K."/>
            <person name="Xia D."/>
            <person name="Armstrong S.D."/>
            <person name="Fang Y."/>
            <person name="Donnelly M.J."/>
            <person name="Kadowaki T."/>
            <person name="McGarry J.W."/>
            <person name="Darby A.C."/>
            <person name="Makepeace B.L."/>
        </authorList>
    </citation>
    <scope>NUCLEOTIDE SEQUENCE [LARGE SCALE GENOMIC DNA]</scope>
    <source>
        <strain evidence="3">UoL-UT</strain>
    </source>
</reference>
<proteinExistence type="predicted"/>
<dbReference type="VEuPathDB" id="VectorBase:LDEU011238"/>
<protein>
    <submittedName>
        <fullName evidence="3">Gamma-glutamyl hydrolase-like isoform X2</fullName>
    </submittedName>
</protein>
<dbReference type="STRING" id="299467.A0A443RZT5"/>
<dbReference type="GO" id="GO:0046900">
    <property type="term" value="P:tetrahydrofolylpolyglutamate metabolic process"/>
    <property type="evidence" value="ECO:0007669"/>
    <property type="project" value="TreeGrafter"/>
</dbReference>
<gene>
    <name evidence="3" type="ORF">B4U80_01100</name>
</gene>
<organism evidence="3 4">
    <name type="scientific">Leptotrombidium deliense</name>
    <dbReference type="NCBI Taxonomy" id="299467"/>
    <lineage>
        <taxon>Eukaryota</taxon>
        <taxon>Metazoa</taxon>
        <taxon>Ecdysozoa</taxon>
        <taxon>Arthropoda</taxon>
        <taxon>Chelicerata</taxon>
        <taxon>Arachnida</taxon>
        <taxon>Acari</taxon>
        <taxon>Acariformes</taxon>
        <taxon>Trombidiformes</taxon>
        <taxon>Prostigmata</taxon>
        <taxon>Anystina</taxon>
        <taxon>Parasitengona</taxon>
        <taxon>Trombiculoidea</taxon>
        <taxon>Trombiculidae</taxon>
        <taxon>Leptotrombidium</taxon>
    </lineage>
</organism>
<dbReference type="Gene3D" id="3.40.50.880">
    <property type="match status" value="1"/>
</dbReference>
<dbReference type="PROSITE" id="PS51273">
    <property type="entry name" value="GATASE_TYPE_1"/>
    <property type="match status" value="1"/>
</dbReference>
<dbReference type="InterPro" id="IPR015527">
    <property type="entry name" value="Pept_C26_g-glut_hydrolase"/>
</dbReference>
<dbReference type="AlphaFoldDB" id="A0A443RZT5"/>
<evidence type="ECO:0000313" key="4">
    <source>
        <dbReference type="Proteomes" id="UP000288716"/>
    </source>
</evidence>